<reference evidence="2" key="1">
    <citation type="submission" date="2023-03" db="EMBL/GenBank/DDBJ databases">
        <title>Near-Complete genome sequence of Lipomyces tetrasporous NRRL Y-64009, an oleaginous yeast capable of growing on lignocellulosic hydrolysates.</title>
        <authorList>
            <consortium name="Lawrence Berkeley National Laboratory"/>
            <person name="Jagtap S.S."/>
            <person name="Liu J.-J."/>
            <person name="Walukiewicz H.E."/>
            <person name="Pangilinan J."/>
            <person name="Lipzen A."/>
            <person name="Ahrendt S."/>
            <person name="Koriabine M."/>
            <person name="Cobaugh K."/>
            <person name="Salamov A."/>
            <person name="Yoshinaga Y."/>
            <person name="Ng V."/>
            <person name="Daum C."/>
            <person name="Grigoriev I.V."/>
            <person name="Slininger P.J."/>
            <person name="Dien B.S."/>
            <person name="Jin Y.-S."/>
            <person name="Rao C.V."/>
        </authorList>
    </citation>
    <scope>NUCLEOTIDE SEQUENCE</scope>
    <source>
        <strain evidence="2">NRRL Y-64009</strain>
    </source>
</reference>
<keyword evidence="3" id="KW-1185">Reference proteome</keyword>
<evidence type="ECO:0000313" key="3">
    <source>
        <dbReference type="Proteomes" id="UP001217417"/>
    </source>
</evidence>
<feature type="compositionally biased region" description="Low complexity" evidence="1">
    <location>
        <begin position="1"/>
        <end position="15"/>
    </location>
</feature>
<comment type="caution">
    <text evidence="2">The sequence shown here is derived from an EMBL/GenBank/DDBJ whole genome shotgun (WGS) entry which is preliminary data.</text>
</comment>
<feature type="compositionally biased region" description="Basic and acidic residues" evidence="1">
    <location>
        <begin position="65"/>
        <end position="82"/>
    </location>
</feature>
<evidence type="ECO:0000313" key="2">
    <source>
        <dbReference type="EMBL" id="KAJ8103900.1"/>
    </source>
</evidence>
<feature type="region of interest" description="Disordered" evidence="1">
    <location>
        <begin position="59"/>
        <end position="83"/>
    </location>
</feature>
<dbReference type="EMBL" id="JARPMG010000001">
    <property type="protein sequence ID" value="KAJ8103900.1"/>
    <property type="molecule type" value="Genomic_DNA"/>
</dbReference>
<evidence type="ECO:0000256" key="1">
    <source>
        <dbReference type="SAM" id="MobiDB-lite"/>
    </source>
</evidence>
<dbReference type="GeneID" id="80884190"/>
<organism evidence="2 3">
    <name type="scientific">Lipomyces tetrasporus</name>
    <dbReference type="NCBI Taxonomy" id="54092"/>
    <lineage>
        <taxon>Eukaryota</taxon>
        <taxon>Fungi</taxon>
        <taxon>Dikarya</taxon>
        <taxon>Ascomycota</taxon>
        <taxon>Saccharomycotina</taxon>
        <taxon>Lipomycetes</taxon>
        <taxon>Lipomycetales</taxon>
        <taxon>Lipomycetaceae</taxon>
        <taxon>Lipomyces</taxon>
    </lineage>
</organism>
<protein>
    <submittedName>
        <fullName evidence="2">Uncharacterized protein</fullName>
    </submittedName>
</protein>
<dbReference type="RefSeq" id="XP_056047350.1">
    <property type="nucleotide sequence ID" value="XM_056189024.1"/>
</dbReference>
<proteinExistence type="predicted"/>
<sequence length="107" mass="12445">MDLQQTKQKQQQQQQRLPVPFWDSVSARTGGQQAIARGWGTCLRWSSHAEVRYDVEELVDDDTGEERPAKRQKLEKDRRRTESTMWNYSPQCGVHELDNDLLVATSI</sequence>
<gene>
    <name evidence="2" type="ORF">POJ06DRAFT_264734</name>
</gene>
<dbReference type="Proteomes" id="UP001217417">
    <property type="component" value="Unassembled WGS sequence"/>
</dbReference>
<accession>A0AAD7VWT0</accession>
<feature type="region of interest" description="Disordered" evidence="1">
    <location>
        <begin position="1"/>
        <end position="21"/>
    </location>
</feature>
<dbReference type="AlphaFoldDB" id="A0AAD7VWT0"/>
<name>A0AAD7VWT0_9ASCO</name>